<accession>Q88IV8</accession>
<evidence type="ECO:0000259" key="1">
    <source>
        <dbReference type="PROSITE" id="PS51186"/>
    </source>
</evidence>
<feature type="domain" description="N-acetyltransferase" evidence="1">
    <location>
        <begin position="77"/>
        <end position="217"/>
    </location>
</feature>
<sequence length="225" mass="25615">MPIPGGLPAMPETTAAPARVCLLDDGYSREARSLLYNAYRHEPTFAYIFEAQRPGYERRLRVMVREWVRQHFYLQLPAIGLLVEDRLIALALIVPPQRRLGVADSWAWRLRMMLGTGLRCTRRYMDYQAALASCLPTDQVHVLPLLGVHPQFQGKHYGEQLLQAVHDWCAEDPGTQGVVLDTGNEHYLAFYQRQGYEEIGEVAVGPIRERVFFHPNPVSSKPAFA</sequence>
<dbReference type="InterPro" id="IPR000182">
    <property type="entry name" value="GNAT_dom"/>
</dbReference>
<dbReference type="EMBL" id="AE015451">
    <property type="protein sequence ID" value="AAN68499.1"/>
    <property type="molecule type" value="Genomic_DNA"/>
</dbReference>
<dbReference type="SUPFAM" id="SSF55729">
    <property type="entry name" value="Acyl-CoA N-acyltransferases (Nat)"/>
    <property type="match status" value="1"/>
</dbReference>
<dbReference type="PROSITE" id="PS51186">
    <property type="entry name" value="GNAT"/>
    <property type="match status" value="1"/>
</dbReference>
<dbReference type="Proteomes" id="UP000000556">
    <property type="component" value="Chromosome"/>
</dbReference>
<dbReference type="PATRIC" id="fig|160488.4.peg.3064"/>
<dbReference type="PhylomeDB" id="Q88IV8"/>
<gene>
    <name evidence="2" type="ordered locus">PP_2891</name>
</gene>
<dbReference type="Pfam" id="PF13508">
    <property type="entry name" value="Acetyltransf_7"/>
    <property type="match status" value="1"/>
</dbReference>
<keyword evidence="3" id="KW-1185">Reference proteome</keyword>
<dbReference type="InterPro" id="IPR016181">
    <property type="entry name" value="Acyl_CoA_acyltransferase"/>
</dbReference>
<dbReference type="Gene3D" id="3.40.630.30">
    <property type="match status" value="1"/>
</dbReference>
<organism evidence="2 3">
    <name type="scientific">Pseudomonas putida (strain ATCC 47054 / DSM 6125 / CFBP 8728 / NCIMB 11950 / KT2440)</name>
    <dbReference type="NCBI Taxonomy" id="160488"/>
    <lineage>
        <taxon>Bacteria</taxon>
        <taxon>Pseudomonadati</taxon>
        <taxon>Pseudomonadota</taxon>
        <taxon>Gammaproteobacteria</taxon>
        <taxon>Pseudomonadales</taxon>
        <taxon>Pseudomonadaceae</taxon>
        <taxon>Pseudomonas</taxon>
    </lineage>
</organism>
<protein>
    <submittedName>
        <fullName evidence="2">Acetyltransferase, GNAT family</fullName>
    </submittedName>
</protein>
<dbReference type="OrthoDB" id="6195612at2"/>
<name>Q88IV8_PSEPK</name>
<dbReference type="AlphaFoldDB" id="Q88IV8"/>
<evidence type="ECO:0000313" key="3">
    <source>
        <dbReference type="Proteomes" id="UP000000556"/>
    </source>
</evidence>
<dbReference type="HOGENOM" id="CLU_091684_0_0_6"/>
<dbReference type="GO" id="GO:0016747">
    <property type="term" value="F:acyltransferase activity, transferring groups other than amino-acyl groups"/>
    <property type="evidence" value="ECO:0007669"/>
    <property type="project" value="InterPro"/>
</dbReference>
<dbReference type="CDD" id="cd04301">
    <property type="entry name" value="NAT_SF"/>
    <property type="match status" value="1"/>
</dbReference>
<reference evidence="2 3" key="2">
    <citation type="journal article" date="2016" name="Environ. Microbiol.">
        <title>The revisited genome of Pseudomonas putida KT2440 enlightens its value as a robust metabolic chassis.</title>
        <authorList>
            <person name="Belda E."/>
            <person name="van Heck R.G."/>
            <person name="Lopez-Sanchez M.J."/>
            <person name="Cruveiller S."/>
            <person name="Barbe V."/>
            <person name="Fraser C."/>
            <person name="Klenk H.P."/>
            <person name="Petersen J."/>
            <person name="Morgat A."/>
            <person name="Nikel P.I."/>
            <person name="Vallenet D."/>
            <person name="Rouy Z."/>
            <person name="Sekowska A."/>
            <person name="Martins Dos Santos V.A."/>
            <person name="de Lorenzo V."/>
            <person name="Danchin A."/>
            <person name="Medigue C."/>
        </authorList>
    </citation>
    <scope>NUCLEOTIDE SEQUENCE [LARGE SCALE GENOMIC DNA]</scope>
    <source>
        <strain evidence="3">ATCC 47054 / DSM 6125 / CFBP 8728 / NCIMB 11950 / KT2440</strain>
    </source>
</reference>
<dbReference type="eggNOG" id="COG0454">
    <property type="taxonomic scope" value="Bacteria"/>
</dbReference>
<reference evidence="2 3" key="1">
    <citation type="journal article" date="2002" name="Environ. Microbiol.">
        <title>Complete genome sequence and comparative analysis of the metabolically versatile Pseudomonas putida KT2440.</title>
        <authorList>
            <person name="Nelson K.E."/>
            <person name="Weinel C."/>
            <person name="Paulsen I.T."/>
            <person name="Dodson R.J."/>
            <person name="Hilbert H."/>
            <person name="Martins dos Santos V.A."/>
            <person name="Fouts D.E."/>
            <person name="Gill S.R."/>
            <person name="Pop M."/>
            <person name="Holmes M."/>
            <person name="Brinkac L."/>
            <person name="Beanan M."/>
            <person name="DeBoy R.T."/>
            <person name="Daugherty S."/>
            <person name="Kolonay J."/>
            <person name="Madupu R."/>
            <person name="Nelson W."/>
            <person name="White O."/>
            <person name="Peterson J."/>
            <person name="Khouri H."/>
            <person name="Hance I."/>
            <person name="Chris Lee P."/>
            <person name="Holtzapple E."/>
            <person name="Scanlan D."/>
            <person name="Tran K."/>
            <person name="Moazzez A."/>
            <person name="Utterback T."/>
            <person name="Rizzo M."/>
            <person name="Lee K."/>
            <person name="Kosack D."/>
            <person name="Moestl D."/>
            <person name="Wedler H."/>
            <person name="Lauber J."/>
            <person name="Stjepandic D."/>
            <person name="Hoheisel J."/>
            <person name="Straetz M."/>
            <person name="Heim S."/>
            <person name="Kiewitz C."/>
            <person name="Eisen J.A."/>
            <person name="Timmis K.N."/>
            <person name="Dusterhoft A."/>
            <person name="Tummler B."/>
            <person name="Fraser C.M."/>
        </authorList>
    </citation>
    <scope>NUCLEOTIDE SEQUENCE [LARGE SCALE GENOMIC DNA]</scope>
    <source>
        <strain evidence="3">ATCC 47054 / DSM 6125 / CFBP 8728 / NCIMB 11950 / KT2440</strain>
    </source>
</reference>
<dbReference type="KEGG" id="ppu:PP_2891"/>
<dbReference type="PaxDb" id="160488-PP_2891"/>
<proteinExistence type="predicted"/>
<dbReference type="STRING" id="160488.PP_2891"/>
<evidence type="ECO:0000313" key="2">
    <source>
        <dbReference type="EMBL" id="AAN68499.1"/>
    </source>
</evidence>
<dbReference type="BioCyc" id="PPUT160488:G1G01-3071-MONOMER"/>